<evidence type="ECO:0000259" key="6">
    <source>
        <dbReference type="Pfam" id="PF25876"/>
    </source>
</evidence>
<feature type="coiled-coil region" evidence="4">
    <location>
        <begin position="98"/>
        <end position="125"/>
    </location>
</feature>
<evidence type="ECO:0000256" key="3">
    <source>
        <dbReference type="ARBA" id="ARBA00023054"/>
    </source>
</evidence>
<dbReference type="GO" id="GO:0022857">
    <property type="term" value="F:transmembrane transporter activity"/>
    <property type="evidence" value="ECO:0007669"/>
    <property type="project" value="InterPro"/>
</dbReference>
<dbReference type="OrthoDB" id="9800613at2"/>
<feature type="domain" description="Multidrug resistance protein MdtA-like C-terminal permuted SH3" evidence="9">
    <location>
        <begin position="294"/>
        <end position="353"/>
    </location>
</feature>
<evidence type="ECO:0000256" key="4">
    <source>
        <dbReference type="SAM" id="Coils"/>
    </source>
</evidence>
<evidence type="ECO:0000259" key="8">
    <source>
        <dbReference type="Pfam" id="PF25944"/>
    </source>
</evidence>
<dbReference type="AlphaFoldDB" id="A0A2K9LK69"/>
<dbReference type="NCBIfam" id="TIGR01730">
    <property type="entry name" value="RND_mfp"/>
    <property type="match status" value="1"/>
</dbReference>
<dbReference type="GO" id="GO:0005886">
    <property type="term" value="C:plasma membrane"/>
    <property type="evidence" value="ECO:0007669"/>
    <property type="project" value="TreeGrafter"/>
</dbReference>
<dbReference type="InterPro" id="IPR058624">
    <property type="entry name" value="MdtA-like_HH"/>
</dbReference>
<sequence>MRPLSALAGTLLLTLGLAACDKPEEKKQEAPEVFVSIASEQPYRPQQGFNARIESKSDVNITAQVSGKLLAIHFKEGDQISAGDPLFDIDPAPYKAALSRAKAELAKAEANKQSAEKNFERGEKLVKDGYISGSEYDTLEARMLETAAAVESAKAAVESAQVDLEYTSIKASQDGRVGRARVAVGDVVSPQSGTLTTLVGQDGMEVVFQLPEKLLMAVTKRDSKITVKDIVVAVTLSDGSEYAHTGTIDYFSNRVDATTGTLEARASLPNPEDQLRPGLYVRAILRLKAPLQGLMIPQAAVQVDQRGTYVLAVDDNDRVTRINLITGERIGENVLVNSGLDAGARVIVRGVQKVRPGTKVTVSEMKPATPESGTDSMPGTTDTGQTNGSTEQ</sequence>
<feature type="domain" description="Multidrug resistance protein MdtA-like beta-barrel" evidence="8">
    <location>
        <begin position="204"/>
        <end position="286"/>
    </location>
</feature>
<evidence type="ECO:0000256" key="5">
    <source>
        <dbReference type="SAM" id="MobiDB-lite"/>
    </source>
</evidence>
<dbReference type="Gene3D" id="2.40.420.20">
    <property type="match status" value="1"/>
</dbReference>
<reference evidence="11" key="1">
    <citation type="submission" date="2017-08" db="EMBL/GenBank/DDBJ databases">
        <title>Direct submision.</title>
        <authorList>
            <person name="Kim S.-J."/>
            <person name="Rhee S.-K."/>
        </authorList>
    </citation>
    <scope>NUCLEOTIDE SEQUENCE [LARGE SCALE GENOMIC DNA]</scope>
    <source>
        <strain evidence="11">GI5</strain>
    </source>
</reference>
<feature type="region of interest" description="Disordered" evidence="5">
    <location>
        <begin position="358"/>
        <end position="392"/>
    </location>
</feature>
<dbReference type="Pfam" id="PF25876">
    <property type="entry name" value="HH_MFP_RND"/>
    <property type="match status" value="1"/>
</dbReference>
<comment type="similarity">
    <text evidence="2">Belongs to the membrane fusion protein (MFP) (TC 8.A.1) family.</text>
</comment>
<evidence type="ECO:0000256" key="1">
    <source>
        <dbReference type="ARBA" id="ARBA00004519"/>
    </source>
</evidence>
<evidence type="ECO:0000259" key="9">
    <source>
        <dbReference type="Pfam" id="PF25967"/>
    </source>
</evidence>
<dbReference type="Pfam" id="PF25917">
    <property type="entry name" value="BSH_RND"/>
    <property type="match status" value="1"/>
</dbReference>
<dbReference type="InterPro" id="IPR058627">
    <property type="entry name" value="MdtA-like_C"/>
</dbReference>
<name>A0A2K9LK69_9GAMM</name>
<evidence type="ECO:0000256" key="2">
    <source>
        <dbReference type="ARBA" id="ARBA00009477"/>
    </source>
</evidence>
<protein>
    <submittedName>
        <fullName evidence="10">Uncharacterized protein</fullName>
    </submittedName>
</protein>
<feature type="domain" description="Multidrug resistance protein MdtA-like alpha-helical hairpin" evidence="6">
    <location>
        <begin position="98"/>
        <end position="167"/>
    </location>
</feature>
<dbReference type="Pfam" id="PF25944">
    <property type="entry name" value="Beta-barrel_RND"/>
    <property type="match status" value="1"/>
</dbReference>
<proteinExistence type="inferred from homology"/>
<dbReference type="PROSITE" id="PS51257">
    <property type="entry name" value="PROKAR_LIPOPROTEIN"/>
    <property type="match status" value="1"/>
</dbReference>
<dbReference type="Proteomes" id="UP000235116">
    <property type="component" value="Chromosome"/>
</dbReference>
<dbReference type="InterPro" id="IPR058625">
    <property type="entry name" value="MdtA-like_BSH"/>
</dbReference>
<accession>A0A2K9LK69</accession>
<dbReference type="KEGG" id="kak:Kalk_10145"/>
<dbReference type="GO" id="GO:0046677">
    <property type="term" value="P:response to antibiotic"/>
    <property type="evidence" value="ECO:0007669"/>
    <property type="project" value="TreeGrafter"/>
</dbReference>
<evidence type="ECO:0000259" key="7">
    <source>
        <dbReference type="Pfam" id="PF25917"/>
    </source>
</evidence>
<feature type="compositionally biased region" description="Polar residues" evidence="5">
    <location>
        <begin position="371"/>
        <end position="392"/>
    </location>
</feature>
<evidence type="ECO:0000313" key="11">
    <source>
        <dbReference type="Proteomes" id="UP000235116"/>
    </source>
</evidence>
<dbReference type="InterPro" id="IPR006143">
    <property type="entry name" value="RND_pump_MFP"/>
</dbReference>
<dbReference type="Gene3D" id="1.10.287.470">
    <property type="entry name" value="Helix hairpin bin"/>
    <property type="match status" value="1"/>
</dbReference>
<dbReference type="PANTHER" id="PTHR30158">
    <property type="entry name" value="ACRA/E-RELATED COMPONENT OF DRUG EFFLUX TRANSPORTER"/>
    <property type="match status" value="1"/>
</dbReference>
<dbReference type="Gene3D" id="2.40.30.170">
    <property type="match status" value="1"/>
</dbReference>
<dbReference type="SUPFAM" id="SSF111369">
    <property type="entry name" value="HlyD-like secretion proteins"/>
    <property type="match status" value="1"/>
</dbReference>
<gene>
    <name evidence="10" type="ORF">Kalk_10145</name>
</gene>
<dbReference type="GO" id="GO:0030313">
    <property type="term" value="C:cell envelope"/>
    <property type="evidence" value="ECO:0007669"/>
    <property type="project" value="UniProtKB-SubCell"/>
</dbReference>
<keyword evidence="11" id="KW-1185">Reference proteome</keyword>
<dbReference type="Pfam" id="PF25967">
    <property type="entry name" value="RND-MFP_C"/>
    <property type="match status" value="1"/>
</dbReference>
<comment type="subcellular location">
    <subcellularLocation>
        <location evidence="1">Cell inner membrane</location>
        <topology evidence="1">Lipid-anchor</topology>
    </subcellularLocation>
</comment>
<feature type="domain" description="Multidrug resistance protein MdtA-like barrel-sandwich hybrid" evidence="7">
    <location>
        <begin position="59"/>
        <end position="190"/>
    </location>
</feature>
<evidence type="ECO:0000313" key="10">
    <source>
        <dbReference type="EMBL" id="AUM12756.1"/>
    </source>
</evidence>
<organism evidence="10 11">
    <name type="scientific">Ketobacter alkanivorans</name>
    <dbReference type="NCBI Taxonomy" id="1917421"/>
    <lineage>
        <taxon>Bacteria</taxon>
        <taxon>Pseudomonadati</taxon>
        <taxon>Pseudomonadota</taxon>
        <taxon>Gammaproteobacteria</taxon>
        <taxon>Pseudomonadales</taxon>
        <taxon>Ketobacteraceae</taxon>
        <taxon>Ketobacter</taxon>
    </lineage>
</organism>
<dbReference type="Gene3D" id="2.40.50.100">
    <property type="match status" value="1"/>
</dbReference>
<dbReference type="RefSeq" id="WP_101894139.1">
    <property type="nucleotide sequence ID" value="NZ_CP022684.1"/>
</dbReference>
<keyword evidence="3 4" id="KW-0175">Coiled coil</keyword>
<dbReference type="InterPro" id="IPR058626">
    <property type="entry name" value="MdtA-like_b-barrel"/>
</dbReference>
<dbReference type="EMBL" id="CP022684">
    <property type="protein sequence ID" value="AUM12756.1"/>
    <property type="molecule type" value="Genomic_DNA"/>
</dbReference>